<evidence type="ECO:0000313" key="6">
    <source>
        <dbReference type="EMBL" id="QTD49378.1"/>
    </source>
</evidence>
<protein>
    <submittedName>
        <fullName evidence="6">Tetratricopeptide repeat protein</fullName>
    </submittedName>
</protein>
<evidence type="ECO:0000256" key="2">
    <source>
        <dbReference type="ARBA" id="ARBA00022803"/>
    </source>
</evidence>
<dbReference type="PROSITE" id="PS50005">
    <property type="entry name" value="TPR"/>
    <property type="match status" value="1"/>
</dbReference>
<dbReference type="Gene3D" id="3.90.70.10">
    <property type="entry name" value="Cysteine proteinases"/>
    <property type="match status" value="1"/>
</dbReference>
<keyword evidence="1" id="KW-0677">Repeat</keyword>
<keyword evidence="2 3" id="KW-0802">TPR repeat</keyword>
<keyword evidence="7" id="KW-1185">Reference proteome</keyword>
<dbReference type="KEGG" id="scor:J3U87_27655"/>
<dbReference type="PANTHER" id="PTHR45586:SF1">
    <property type="entry name" value="LIPOPOLYSACCHARIDE ASSEMBLY PROTEIN B"/>
    <property type="match status" value="1"/>
</dbReference>
<dbReference type="Pfam" id="PF14559">
    <property type="entry name" value="TPR_19"/>
    <property type="match status" value="2"/>
</dbReference>
<gene>
    <name evidence="6" type="ORF">J3U87_27655</name>
</gene>
<dbReference type="PANTHER" id="PTHR45586">
    <property type="entry name" value="TPR REPEAT-CONTAINING PROTEIN PA4667"/>
    <property type="match status" value="1"/>
</dbReference>
<evidence type="ECO:0000256" key="1">
    <source>
        <dbReference type="ARBA" id="ARBA00022737"/>
    </source>
</evidence>
<evidence type="ECO:0000256" key="3">
    <source>
        <dbReference type="PROSITE-ProRule" id="PRU00339"/>
    </source>
</evidence>
<evidence type="ECO:0000256" key="4">
    <source>
        <dbReference type="SAM" id="MobiDB-lite"/>
    </source>
</evidence>
<evidence type="ECO:0000259" key="5">
    <source>
        <dbReference type="Pfam" id="PF13529"/>
    </source>
</evidence>
<organism evidence="6 7">
    <name type="scientific">Sulfidibacter corallicola</name>
    <dbReference type="NCBI Taxonomy" id="2818388"/>
    <lineage>
        <taxon>Bacteria</taxon>
        <taxon>Pseudomonadati</taxon>
        <taxon>Acidobacteriota</taxon>
        <taxon>Holophagae</taxon>
        <taxon>Acanthopleuribacterales</taxon>
        <taxon>Acanthopleuribacteraceae</taxon>
        <taxon>Sulfidibacter</taxon>
    </lineage>
</organism>
<proteinExistence type="predicted"/>
<evidence type="ECO:0000313" key="7">
    <source>
        <dbReference type="Proteomes" id="UP000663929"/>
    </source>
</evidence>
<feature type="repeat" description="TPR" evidence="3">
    <location>
        <begin position="1050"/>
        <end position="1083"/>
    </location>
</feature>
<dbReference type="Proteomes" id="UP000663929">
    <property type="component" value="Chromosome"/>
</dbReference>
<dbReference type="Pfam" id="PF13529">
    <property type="entry name" value="Peptidase_C39_2"/>
    <property type="match status" value="1"/>
</dbReference>
<dbReference type="InterPro" id="IPR011990">
    <property type="entry name" value="TPR-like_helical_dom_sf"/>
</dbReference>
<feature type="region of interest" description="Disordered" evidence="4">
    <location>
        <begin position="78"/>
        <end position="104"/>
    </location>
</feature>
<accession>A0A8A4TKM1</accession>
<dbReference type="InterPro" id="IPR051012">
    <property type="entry name" value="CellSynth/LPSAsmb/PSIAsmb"/>
</dbReference>
<reference evidence="6" key="1">
    <citation type="submission" date="2021-03" db="EMBL/GenBank/DDBJ databases">
        <title>Acanthopleuribacteraceae sp. M133.</title>
        <authorList>
            <person name="Wang G."/>
        </authorList>
    </citation>
    <scope>NUCLEOTIDE SEQUENCE</scope>
    <source>
        <strain evidence="6">M133</strain>
    </source>
</reference>
<dbReference type="InterPro" id="IPR019734">
    <property type="entry name" value="TPR_rpt"/>
</dbReference>
<name>A0A8A4TKM1_SULCO</name>
<dbReference type="Gene3D" id="1.25.40.10">
    <property type="entry name" value="Tetratricopeptide repeat domain"/>
    <property type="match status" value="4"/>
</dbReference>
<dbReference type="InterPro" id="IPR039564">
    <property type="entry name" value="Peptidase_C39-like"/>
</dbReference>
<dbReference type="SMART" id="SM00028">
    <property type="entry name" value="TPR"/>
    <property type="match status" value="7"/>
</dbReference>
<feature type="domain" description="Peptidase C39-like" evidence="5">
    <location>
        <begin position="321"/>
        <end position="426"/>
    </location>
</feature>
<dbReference type="RefSeq" id="WP_237379013.1">
    <property type="nucleotide sequence ID" value="NZ_CP071793.1"/>
</dbReference>
<sequence length="1710" mass="194744">MTLVRPYRNAIAVQIDQMYRDCRYLDAYRATQPYWSRPSLAARLTVEELVLAARLAAKLGGSRESRILLREARKRSPQHPQVRFFGSDGEPSGEPPLNQLRDFVEDPDFGSEDPALDARWVAQHAQIFARYRDFESSTFWMTRARELNPVCPWLDLHQAHIWMEAGRWDDALPLVEAVYARQPGCTSAAHALIICYGYFNKLPKAAGLLLQWIQAGGQSLEILQLGLIYALHALERNSGGQVREQLLPLVQLARRLPHYAPLADRTTRRRNHAIQAELAKQLGDHGSLAFHAKHARSEHVDDLLAALKEKAKGRRILLKHPVIRQKHNTCMPASLATCLQTLGLKIDQDELARKLAYDGTNPWRVKRWAEENGLCFRPFLAHRDTFLQLLKRGIPSVATFVHPGMGHACTAVGFDTTTDSLLYHDPSGDFLGDIPLKSYLDQNGPIGPLCFAVIPEEMSNRVRDVVWHQARAAERLIEFWCHHEKGALAKCREIAEAAKSCDPESPLTRYQSVLCRQMAGHWSETRHQVRDLLETHPRSTSLQMLYLGTLQHDRNPTAYRAALRAIVEGLRLPELEAEVTIFPHTQFHAALAQQLAHSAKHQPSAARVIERGLRLQPHQADLCFALGQWLMRTQRNREALLPLRLAATLHLENDVFARGYAWACHKLGEKERALGFLAQRAEHLCAEAGGAGPWIEYIRAAEAFGRPDQALEILESSLERRPEDGTLWAFASGFLMQYGKREGAKRAWNATRRLATEEERLETGTLLHAHTGDHQRGLETAERWVALNPNHLGARRALIQFVGLTQGPDAAAALPARWHREQPEHRMLAQLYLEQLTESAATREDRLRLIEHLNERLAEQPGDDWALQVRAWTWFHLWQASSRADRADQEARLDAAVTEALHADPDHPNLTELQGAIALERGEPALAEQHLTRLLAHDPNNYAAFSHLYQIYASRDGGEREALLATIERAFYAAPHHFEPAEMVSLWMCELFGFPKAEAQVRRWLDTRPDDPMLAHAWINLHLREGAGLESLRRVKPTLQRMMDQHPQHTSFKLTLADFYLSGGKIDKALALYRHLTERNPSDTKMRASYAELLVKKGHLDDALVQWRKVVRLDPFAFDGYRATARIHLQRDQTMEALDVARKGAERIVHDLSAWEMVLDLLCQLNRTQEAEQLARELPDRVNDRAMGLMLLAETLKREQLAGQFDEVKAAYAAVLEQRPNHWPAIYEMVNCHCVERQFDSARDLLRQVKRRNPTQTLVEPMLALVDRVEGHNDRALDAMRRHLERTPADIWAWQLAVQWTREDNALEVGNDLLLYLNEDLFENVELGLIKLELEEILGFPAPRLVESWERLAKRFPSSEDLQRHRFDFCFRNGLARHAANALTDLAASIAPDDAEILIRHTQLACLEGNQDVLVDRLLAIGAPDVRISEDRLEYLFDQIDEHFLLRPALARVLEKVEAGTEVSPGFVGAVIGFSGSQNWWGVLAQVGRLLEPIARKEPWQYYLAMVLDALSDEHGPQIVLAWREANPDLRPETSVLWSVVSCAYMRMGQWDNLCIWLDAWQDCGDFPLSAQVEYLVGLRGLGLWHEIEPRARAILQSQPSDRSAAHTVVILMSALLVRGQDQAFLFEFLTWGSLVEQASEPWYSVLACFAALLDTQRVRDPNALNARFRLAAQEILEPQNPLRQVWRECMKRRLSLGRRITWSLTRKLA</sequence>
<dbReference type="EMBL" id="CP071793">
    <property type="protein sequence ID" value="QTD49378.1"/>
    <property type="molecule type" value="Genomic_DNA"/>
</dbReference>
<dbReference type="SUPFAM" id="SSF48452">
    <property type="entry name" value="TPR-like"/>
    <property type="match status" value="3"/>
</dbReference>